<sequence length="237" mass="26033">MAHTVVGIFDTASEAQNAVEELVENGFDRHNIDISYGSEQNSSSDWSENENENAGFGETVSNFFKSLFNGKDEAYKYSEVAKNTSIVTVYTSSEDQAEDVADILDDCGAIDVDERAIVTNTITTGGTTIGRTDTAASENQLGTVTDSVTQYGDRANEDRIKTGTFQDPVGGDLDDRIGSFADTTRTINNSEDSDNNTIDQPAQSDTTIQRRSRSRIIERPVGDELRLWKNKDRETDV</sequence>
<evidence type="ECO:0000313" key="3">
    <source>
        <dbReference type="Proteomes" id="UP001228581"/>
    </source>
</evidence>
<accession>A0ABT7CJG7</accession>
<organism evidence="2 3">
    <name type="scientific">Xanthocytophaga flava</name>
    <dbReference type="NCBI Taxonomy" id="3048013"/>
    <lineage>
        <taxon>Bacteria</taxon>
        <taxon>Pseudomonadati</taxon>
        <taxon>Bacteroidota</taxon>
        <taxon>Cytophagia</taxon>
        <taxon>Cytophagales</taxon>
        <taxon>Rhodocytophagaceae</taxon>
        <taxon>Xanthocytophaga</taxon>
    </lineage>
</organism>
<dbReference type="RefSeq" id="WP_313996551.1">
    <property type="nucleotide sequence ID" value="NZ_JASJOT010000007.1"/>
</dbReference>
<keyword evidence="3" id="KW-1185">Reference proteome</keyword>
<gene>
    <name evidence="2" type="ORF">QNI19_13055</name>
</gene>
<name>A0ABT7CJG7_9BACT</name>
<proteinExistence type="predicted"/>
<reference evidence="2 3" key="1">
    <citation type="submission" date="2023-05" db="EMBL/GenBank/DDBJ databases">
        <authorList>
            <person name="Zhang X."/>
        </authorList>
    </citation>
    <scope>NUCLEOTIDE SEQUENCE [LARGE SCALE GENOMIC DNA]</scope>
    <source>
        <strain evidence="2 3">DM2B3-1</strain>
    </source>
</reference>
<evidence type="ECO:0000313" key="2">
    <source>
        <dbReference type="EMBL" id="MDJ1493864.1"/>
    </source>
</evidence>
<dbReference type="Proteomes" id="UP001228581">
    <property type="component" value="Unassembled WGS sequence"/>
</dbReference>
<feature type="region of interest" description="Disordered" evidence="1">
    <location>
        <begin position="185"/>
        <end position="215"/>
    </location>
</feature>
<evidence type="ECO:0000256" key="1">
    <source>
        <dbReference type="SAM" id="MobiDB-lite"/>
    </source>
</evidence>
<feature type="compositionally biased region" description="Polar residues" evidence="1">
    <location>
        <begin position="185"/>
        <end position="209"/>
    </location>
</feature>
<dbReference type="EMBL" id="JASJOT010000007">
    <property type="protein sequence ID" value="MDJ1493864.1"/>
    <property type="molecule type" value="Genomic_DNA"/>
</dbReference>
<protein>
    <recommendedName>
        <fullName evidence="4">General stress protein 17M-like domain-containing protein</fullName>
    </recommendedName>
</protein>
<comment type="caution">
    <text evidence="2">The sequence shown here is derived from an EMBL/GenBank/DDBJ whole genome shotgun (WGS) entry which is preliminary data.</text>
</comment>
<evidence type="ECO:0008006" key="4">
    <source>
        <dbReference type="Google" id="ProtNLM"/>
    </source>
</evidence>